<dbReference type="UniPathway" id="UPA00068">
    <property type="reaction ID" value="UER00107"/>
</dbReference>
<dbReference type="GO" id="GO:0042450">
    <property type="term" value="P:L-arginine biosynthetic process via ornithine"/>
    <property type="evidence" value="ECO:0007669"/>
    <property type="project" value="UniProtKB-UniRule"/>
</dbReference>
<protein>
    <recommendedName>
        <fullName evidence="9">Acetylglutamate kinase</fullName>
        <ecNumber evidence="9">2.7.2.8</ecNumber>
    </recommendedName>
    <alternativeName>
        <fullName evidence="9">N-acetyl-L-glutamate 5-phosphotransferase</fullName>
    </alternativeName>
    <alternativeName>
        <fullName evidence="9">NAG kinase</fullName>
        <shortName evidence="9">NAGK</shortName>
    </alternativeName>
</protein>
<dbReference type="PRINTS" id="PR00474">
    <property type="entry name" value="GLU5KINASE"/>
</dbReference>
<dbReference type="InterPro" id="IPR001057">
    <property type="entry name" value="Glu/AcGlu_kinase"/>
</dbReference>
<evidence type="ECO:0000256" key="7">
    <source>
        <dbReference type="ARBA" id="ARBA00022840"/>
    </source>
</evidence>
<dbReference type="GO" id="GO:0005524">
    <property type="term" value="F:ATP binding"/>
    <property type="evidence" value="ECO:0007669"/>
    <property type="project" value="UniProtKB-UniRule"/>
</dbReference>
<feature type="binding site" evidence="9">
    <location>
        <begin position="64"/>
        <end position="65"/>
    </location>
    <ligand>
        <name>substrate</name>
    </ligand>
</feature>
<name>A0A8J6HX22_9FIRM</name>
<reference evidence="11" key="1">
    <citation type="submission" date="2020-06" db="EMBL/GenBank/DDBJ databases">
        <title>Novel chitinolytic bacterium.</title>
        <authorList>
            <person name="Ungkulpasvich U."/>
            <person name="Kosugi A."/>
            <person name="Uke A."/>
        </authorList>
    </citation>
    <scope>NUCLEOTIDE SEQUENCE</scope>
    <source>
        <strain evidence="11">UUS1-1</strain>
    </source>
</reference>
<dbReference type="InterPro" id="IPR041727">
    <property type="entry name" value="NAGK-C"/>
</dbReference>
<keyword evidence="12" id="KW-1185">Reference proteome</keyword>
<accession>A0A8J6HX22</accession>
<dbReference type="GO" id="GO:0005737">
    <property type="term" value="C:cytoplasm"/>
    <property type="evidence" value="ECO:0007669"/>
    <property type="project" value="UniProtKB-SubCell"/>
</dbReference>
<dbReference type="PANTHER" id="PTHR23342">
    <property type="entry name" value="N-ACETYLGLUTAMATE SYNTHASE"/>
    <property type="match status" value="1"/>
</dbReference>
<feature type="domain" description="Aspartate/glutamate/uridylate kinase" evidence="10">
    <location>
        <begin position="24"/>
        <end position="265"/>
    </location>
</feature>
<evidence type="ECO:0000256" key="9">
    <source>
        <dbReference type="HAMAP-Rule" id="MF_00082"/>
    </source>
</evidence>
<feature type="site" description="Transition state stabilizer" evidence="9">
    <location>
        <position position="246"/>
    </location>
</feature>
<dbReference type="Pfam" id="PF00696">
    <property type="entry name" value="AA_kinase"/>
    <property type="match status" value="1"/>
</dbReference>
<evidence type="ECO:0000256" key="6">
    <source>
        <dbReference type="ARBA" id="ARBA00022777"/>
    </source>
</evidence>
<feature type="binding site" evidence="9">
    <location>
        <position position="183"/>
    </location>
    <ligand>
        <name>substrate</name>
    </ligand>
</feature>
<gene>
    <name evidence="9 11" type="primary">argB</name>
    <name evidence="11" type="ORF">G5B42_05140</name>
</gene>
<dbReference type="AlphaFoldDB" id="A0A8J6HX22"/>
<keyword evidence="6 9" id="KW-0418">Kinase</keyword>
<evidence type="ECO:0000256" key="4">
    <source>
        <dbReference type="ARBA" id="ARBA00022679"/>
    </source>
</evidence>
<evidence type="ECO:0000313" key="11">
    <source>
        <dbReference type="EMBL" id="MBA2132927.1"/>
    </source>
</evidence>
<comment type="function">
    <text evidence="9">Catalyzes the ATP-dependent phosphorylation of N-acetyl-L-glutamate.</text>
</comment>
<dbReference type="GO" id="GO:0003991">
    <property type="term" value="F:acetylglutamate kinase activity"/>
    <property type="evidence" value="ECO:0007669"/>
    <property type="project" value="UniProtKB-UniRule"/>
</dbReference>
<evidence type="ECO:0000256" key="3">
    <source>
        <dbReference type="ARBA" id="ARBA00022605"/>
    </source>
</evidence>
<dbReference type="FunFam" id="3.40.1160.10:FF:000004">
    <property type="entry name" value="Acetylglutamate kinase"/>
    <property type="match status" value="1"/>
</dbReference>
<evidence type="ECO:0000256" key="5">
    <source>
        <dbReference type="ARBA" id="ARBA00022741"/>
    </source>
</evidence>
<organism evidence="11 12">
    <name type="scientific">Capillibacterium thermochitinicola</name>
    <dbReference type="NCBI Taxonomy" id="2699427"/>
    <lineage>
        <taxon>Bacteria</taxon>
        <taxon>Bacillati</taxon>
        <taxon>Bacillota</taxon>
        <taxon>Capillibacterium</taxon>
    </lineage>
</organism>
<sequence>MEEFQQRAQVLIEAIPYIRSFHGKTFVIKYGGNAMINPEIKKAVMLDIILLKYLGLNPVIVHGGGPEISEMLKRVGVKSTFYQGLRVTDADTVEIVNMVLAGKINKELVTMINQFGGKAVGLSGQDSQLLVARKKQLDNDQVDLGFVGEVVAIKPELLHFLIEKSYIPVVATIGVGADGEFYNINADTVAGELAAALKAEKLIILTDTEGIYADPQDQSSLLSMINIEQARTMIHSGQIEGGMVPKVEACIYALQHGVSRTHIIDGRRFHTLLLEVLTDQGIGTMVVE</sequence>
<keyword evidence="2 9" id="KW-0055">Arginine biosynthesis</keyword>
<dbReference type="RefSeq" id="WP_181339382.1">
    <property type="nucleotide sequence ID" value="NZ_JAAKDE010000009.1"/>
</dbReference>
<dbReference type="EMBL" id="JAAKDE010000009">
    <property type="protein sequence ID" value="MBA2132927.1"/>
    <property type="molecule type" value="Genomic_DNA"/>
</dbReference>
<keyword evidence="4 9" id="KW-0808">Transferase</keyword>
<dbReference type="EC" id="2.7.2.8" evidence="9"/>
<keyword evidence="7 9" id="KW-0067">ATP-binding</keyword>
<dbReference type="HAMAP" id="MF_00082">
    <property type="entry name" value="ArgB"/>
    <property type="match status" value="1"/>
</dbReference>
<comment type="subcellular location">
    <subcellularLocation>
        <location evidence="9">Cytoplasm</location>
    </subcellularLocation>
</comment>
<evidence type="ECO:0000256" key="1">
    <source>
        <dbReference type="ARBA" id="ARBA00004828"/>
    </source>
</evidence>
<dbReference type="InterPro" id="IPR037528">
    <property type="entry name" value="ArgB"/>
</dbReference>
<keyword evidence="9" id="KW-0963">Cytoplasm</keyword>
<dbReference type="PANTHER" id="PTHR23342:SF0">
    <property type="entry name" value="N-ACETYLGLUTAMATE SYNTHASE, MITOCHONDRIAL"/>
    <property type="match status" value="1"/>
</dbReference>
<dbReference type="InterPro" id="IPR004662">
    <property type="entry name" value="AcgluKinase_fam"/>
</dbReference>
<feature type="site" description="Transition state stabilizer" evidence="9">
    <location>
        <position position="29"/>
    </location>
</feature>
<comment type="caution">
    <text evidence="11">The sequence shown here is derived from an EMBL/GenBank/DDBJ whole genome shotgun (WGS) entry which is preliminary data.</text>
</comment>
<comment type="catalytic activity">
    <reaction evidence="8 9">
        <text>N-acetyl-L-glutamate + ATP = N-acetyl-L-glutamyl 5-phosphate + ADP</text>
        <dbReference type="Rhea" id="RHEA:14629"/>
        <dbReference type="ChEBI" id="CHEBI:30616"/>
        <dbReference type="ChEBI" id="CHEBI:44337"/>
        <dbReference type="ChEBI" id="CHEBI:57936"/>
        <dbReference type="ChEBI" id="CHEBI:456216"/>
        <dbReference type="EC" id="2.7.2.8"/>
    </reaction>
</comment>
<dbReference type="Proteomes" id="UP000657177">
    <property type="component" value="Unassembled WGS sequence"/>
</dbReference>
<dbReference type="PIRSF" id="PIRSF000728">
    <property type="entry name" value="NAGK"/>
    <property type="match status" value="1"/>
</dbReference>
<dbReference type="InterPro" id="IPR036393">
    <property type="entry name" value="AceGlu_kinase-like_sf"/>
</dbReference>
<comment type="similarity">
    <text evidence="9">Belongs to the acetylglutamate kinase family. ArgB subfamily.</text>
</comment>
<keyword evidence="3 9" id="KW-0028">Amino-acid biosynthesis</keyword>
<evidence type="ECO:0000256" key="8">
    <source>
        <dbReference type="ARBA" id="ARBA00048141"/>
    </source>
</evidence>
<feature type="binding site" evidence="9">
    <location>
        <position position="86"/>
    </location>
    <ligand>
        <name>substrate</name>
    </ligand>
</feature>
<proteinExistence type="inferred from homology"/>
<evidence type="ECO:0000313" key="12">
    <source>
        <dbReference type="Proteomes" id="UP000657177"/>
    </source>
</evidence>
<keyword evidence="5 9" id="KW-0547">Nucleotide-binding</keyword>
<dbReference type="CDD" id="cd04250">
    <property type="entry name" value="AAK_NAGK-C"/>
    <property type="match status" value="1"/>
</dbReference>
<evidence type="ECO:0000256" key="2">
    <source>
        <dbReference type="ARBA" id="ARBA00022571"/>
    </source>
</evidence>
<dbReference type="SUPFAM" id="SSF53633">
    <property type="entry name" value="Carbamate kinase-like"/>
    <property type="match status" value="1"/>
</dbReference>
<dbReference type="Gene3D" id="3.40.1160.10">
    <property type="entry name" value="Acetylglutamate kinase-like"/>
    <property type="match status" value="1"/>
</dbReference>
<dbReference type="InterPro" id="IPR001048">
    <property type="entry name" value="Asp/Glu/Uridylate_kinase"/>
</dbReference>
<evidence type="ECO:0000259" key="10">
    <source>
        <dbReference type="Pfam" id="PF00696"/>
    </source>
</evidence>
<dbReference type="NCBIfam" id="TIGR00761">
    <property type="entry name" value="argB"/>
    <property type="match status" value="1"/>
</dbReference>
<comment type="pathway">
    <text evidence="1 9">Amino-acid biosynthesis; L-arginine biosynthesis; N(2)-acetyl-L-ornithine from L-glutamate: step 2/4.</text>
</comment>